<protein>
    <recommendedName>
        <fullName evidence="3">DUF7719 domain-containing protein</fullName>
    </recommendedName>
</protein>
<dbReference type="Pfam" id="PF24841">
    <property type="entry name" value="DUF7719"/>
    <property type="match status" value="1"/>
</dbReference>
<dbReference type="PANTHER" id="PTHR37846:SF1">
    <property type="entry name" value="DEACETYLASE-LIKE PROTEIN"/>
    <property type="match status" value="1"/>
</dbReference>
<keyword evidence="5" id="KW-1185">Reference proteome</keyword>
<organism evidence="4 5">
    <name type="scientific">Cylindrodendrum hubeiense</name>
    <dbReference type="NCBI Taxonomy" id="595255"/>
    <lineage>
        <taxon>Eukaryota</taxon>
        <taxon>Fungi</taxon>
        <taxon>Dikarya</taxon>
        <taxon>Ascomycota</taxon>
        <taxon>Pezizomycotina</taxon>
        <taxon>Sordariomycetes</taxon>
        <taxon>Hypocreomycetidae</taxon>
        <taxon>Hypocreales</taxon>
        <taxon>Nectriaceae</taxon>
        <taxon>Cylindrodendrum</taxon>
    </lineage>
</organism>
<keyword evidence="2" id="KW-0812">Transmembrane</keyword>
<reference evidence="4" key="1">
    <citation type="submission" date="2020-03" db="EMBL/GenBank/DDBJ databases">
        <title>Draft Genome Sequence of Cylindrodendrum hubeiense.</title>
        <authorList>
            <person name="Buettner E."/>
            <person name="Kellner H."/>
        </authorList>
    </citation>
    <scope>NUCLEOTIDE SEQUENCE</scope>
    <source>
        <strain evidence="4">IHI 201604</strain>
    </source>
</reference>
<evidence type="ECO:0000259" key="3">
    <source>
        <dbReference type="Pfam" id="PF24841"/>
    </source>
</evidence>
<dbReference type="InterPro" id="IPR056136">
    <property type="entry name" value="DUF7719"/>
</dbReference>
<evidence type="ECO:0000313" key="4">
    <source>
        <dbReference type="EMBL" id="KAF7551219.1"/>
    </source>
</evidence>
<keyword evidence="2" id="KW-1133">Transmembrane helix</keyword>
<dbReference type="PANTHER" id="PTHR37846">
    <property type="entry name" value="YALI0B21296P"/>
    <property type="match status" value="1"/>
</dbReference>
<comment type="caution">
    <text evidence="4">The sequence shown here is derived from an EMBL/GenBank/DDBJ whole genome shotgun (WGS) entry which is preliminary data.</text>
</comment>
<gene>
    <name evidence="4" type="ORF">G7Z17_g5172</name>
</gene>
<evidence type="ECO:0000313" key="5">
    <source>
        <dbReference type="Proteomes" id="UP000722485"/>
    </source>
</evidence>
<evidence type="ECO:0000256" key="1">
    <source>
        <dbReference type="SAM" id="MobiDB-lite"/>
    </source>
</evidence>
<dbReference type="AlphaFoldDB" id="A0A9P5LI43"/>
<feature type="domain" description="DUF7719" evidence="3">
    <location>
        <begin position="139"/>
        <end position="206"/>
    </location>
</feature>
<evidence type="ECO:0000256" key="2">
    <source>
        <dbReference type="SAM" id="Phobius"/>
    </source>
</evidence>
<feature type="transmembrane region" description="Helical" evidence="2">
    <location>
        <begin position="176"/>
        <end position="201"/>
    </location>
</feature>
<feature type="compositionally biased region" description="Basic and acidic residues" evidence="1">
    <location>
        <begin position="7"/>
        <end position="19"/>
    </location>
</feature>
<dbReference type="Proteomes" id="UP000722485">
    <property type="component" value="Unassembled WGS sequence"/>
</dbReference>
<dbReference type="EMBL" id="JAANBB010000082">
    <property type="protein sequence ID" value="KAF7551219.1"/>
    <property type="molecule type" value="Genomic_DNA"/>
</dbReference>
<keyword evidence="2" id="KW-0472">Membrane</keyword>
<proteinExistence type="predicted"/>
<dbReference type="OrthoDB" id="5597489at2759"/>
<accession>A0A9P5LI43</accession>
<feature type="transmembrane region" description="Helical" evidence="2">
    <location>
        <begin position="137"/>
        <end position="155"/>
    </location>
</feature>
<sequence>MARQRKEKSVKDIKLEQPDRSGPTEQTLLDMAQGKNLFAMADARQAELDREKNGDVALSPGAERFLEAALWTSTLAVIHFTFEVLVQHQYGMEIEWPSAWGRTARAFVLFLFVFYPLHPHEANPILIPGIPRKYQQGIRQGIFFIMSLTSGPYLVHISNKYGYLAVMKRAPPLGCLWLWSIVELDLLSGVLSLFITMVWAWQQGYAFA</sequence>
<feature type="region of interest" description="Disordered" evidence="1">
    <location>
        <begin position="1"/>
        <end position="26"/>
    </location>
</feature>
<name>A0A9P5LI43_9HYPO</name>